<dbReference type="Proteomes" id="UP000287651">
    <property type="component" value="Unassembled WGS sequence"/>
</dbReference>
<proteinExistence type="predicted"/>
<evidence type="ECO:0000313" key="2">
    <source>
        <dbReference type="Proteomes" id="UP000287651"/>
    </source>
</evidence>
<dbReference type="EMBL" id="AMZH03007027">
    <property type="protein sequence ID" value="RRT62323.1"/>
    <property type="molecule type" value="Genomic_DNA"/>
</dbReference>
<organism evidence="1 2">
    <name type="scientific">Ensete ventricosum</name>
    <name type="common">Abyssinian banana</name>
    <name type="synonym">Musa ensete</name>
    <dbReference type="NCBI Taxonomy" id="4639"/>
    <lineage>
        <taxon>Eukaryota</taxon>
        <taxon>Viridiplantae</taxon>
        <taxon>Streptophyta</taxon>
        <taxon>Embryophyta</taxon>
        <taxon>Tracheophyta</taxon>
        <taxon>Spermatophyta</taxon>
        <taxon>Magnoliopsida</taxon>
        <taxon>Liliopsida</taxon>
        <taxon>Zingiberales</taxon>
        <taxon>Musaceae</taxon>
        <taxon>Ensete</taxon>
    </lineage>
</organism>
<gene>
    <name evidence="1" type="ORF">B296_00041765</name>
</gene>
<evidence type="ECO:0000313" key="1">
    <source>
        <dbReference type="EMBL" id="RRT62323.1"/>
    </source>
</evidence>
<name>A0A426ZED2_ENSVE</name>
<protein>
    <submittedName>
        <fullName evidence="1">Uncharacterized protein</fullName>
    </submittedName>
</protein>
<accession>A0A426ZED2</accession>
<comment type="caution">
    <text evidence="1">The sequence shown here is derived from an EMBL/GenBank/DDBJ whole genome shotgun (WGS) entry which is preliminary data.</text>
</comment>
<sequence>MFYRTGTYQDPQLLWSVLEKLLLRGILIEGDNAVGKADKEGQKLKEPKTCRWISSPFYRINLVGIAGHAQLEPSSSHLR</sequence>
<dbReference type="AlphaFoldDB" id="A0A426ZED2"/>
<reference evidence="1 2" key="1">
    <citation type="journal article" date="2014" name="Agronomy (Basel)">
        <title>A Draft Genome Sequence for Ensete ventricosum, the Drought-Tolerant Tree Against Hunger.</title>
        <authorList>
            <person name="Harrison J."/>
            <person name="Moore K.A."/>
            <person name="Paszkiewicz K."/>
            <person name="Jones T."/>
            <person name="Grant M."/>
            <person name="Ambacheew D."/>
            <person name="Muzemil S."/>
            <person name="Studholme D.J."/>
        </authorList>
    </citation>
    <scope>NUCLEOTIDE SEQUENCE [LARGE SCALE GENOMIC DNA]</scope>
</reference>